<evidence type="ECO:0000256" key="4">
    <source>
        <dbReference type="ARBA" id="ARBA00022485"/>
    </source>
</evidence>
<evidence type="ECO:0000256" key="6">
    <source>
        <dbReference type="ARBA" id="ARBA00022723"/>
    </source>
</evidence>
<keyword evidence="10" id="KW-0413">Isomerase</keyword>
<dbReference type="Gene3D" id="3.20.20.70">
    <property type="entry name" value="Aldolase class I"/>
    <property type="match status" value="1"/>
</dbReference>
<proteinExistence type="inferred from homology"/>
<feature type="compositionally biased region" description="Basic and acidic residues" evidence="11">
    <location>
        <begin position="323"/>
        <end position="338"/>
    </location>
</feature>
<comment type="similarity">
    <text evidence="3">Belongs to the radical SAM superfamily. KamA family.</text>
</comment>
<dbReference type="Pfam" id="PF12544">
    <property type="entry name" value="LAM_C"/>
    <property type="match status" value="1"/>
</dbReference>
<evidence type="ECO:0000256" key="1">
    <source>
        <dbReference type="ARBA" id="ARBA00001933"/>
    </source>
</evidence>
<gene>
    <name evidence="13" type="primary">kamA</name>
    <name evidence="13" type="ORF">OCOJLMKI_1863</name>
</gene>
<dbReference type="SFLD" id="SFLDS00029">
    <property type="entry name" value="Radical_SAM"/>
    <property type="match status" value="1"/>
</dbReference>
<dbReference type="CDD" id="cd01335">
    <property type="entry name" value="Radical_SAM"/>
    <property type="match status" value="1"/>
</dbReference>
<keyword evidence="6" id="KW-0479">Metal-binding</keyword>
<keyword evidence="4" id="KW-0004">4Fe-4S</keyword>
<dbReference type="PANTHER" id="PTHR30538">
    <property type="entry name" value="LYSINE 2,3-AMINOMUTASE-RELATED"/>
    <property type="match status" value="1"/>
</dbReference>
<dbReference type="SFLD" id="SFLDG01070">
    <property type="entry name" value="PLP-dependent"/>
    <property type="match status" value="1"/>
</dbReference>
<evidence type="ECO:0000256" key="10">
    <source>
        <dbReference type="ARBA" id="ARBA00023235"/>
    </source>
</evidence>
<keyword evidence="9" id="KW-0411">Iron-sulfur</keyword>
<evidence type="ECO:0000256" key="11">
    <source>
        <dbReference type="SAM" id="MobiDB-lite"/>
    </source>
</evidence>
<organism evidence="13 14">
    <name type="scientific">Methylobacterium iners</name>
    <dbReference type="NCBI Taxonomy" id="418707"/>
    <lineage>
        <taxon>Bacteria</taxon>
        <taxon>Pseudomonadati</taxon>
        <taxon>Pseudomonadota</taxon>
        <taxon>Alphaproteobacteria</taxon>
        <taxon>Hyphomicrobiales</taxon>
        <taxon>Methylobacteriaceae</taxon>
        <taxon>Methylobacterium</taxon>
    </lineage>
</organism>
<evidence type="ECO:0000259" key="12">
    <source>
        <dbReference type="PROSITE" id="PS51918"/>
    </source>
</evidence>
<feature type="region of interest" description="Disordered" evidence="11">
    <location>
        <begin position="320"/>
        <end position="361"/>
    </location>
</feature>
<evidence type="ECO:0000256" key="2">
    <source>
        <dbReference type="ARBA" id="ARBA00001966"/>
    </source>
</evidence>
<dbReference type="EMBL" id="BPQP01000027">
    <property type="protein sequence ID" value="GJD94660.1"/>
    <property type="molecule type" value="Genomic_DNA"/>
</dbReference>
<evidence type="ECO:0000313" key="14">
    <source>
        <dbReference type="Proteomes" id="UP001055125"/>
    </source>
</evidence>
<keyword evidence="7" id="KW-0663">Pyridoxal phosphate</keyword>
<accession>A0ABQ4RWA2</accession>
<dbReference type="PANTHER" id="PTHR30538:SF1">
    <property type="entry name" value="L-LYSINE 2,3-AMINOMUTASE"/>
    <property type="match status" value="1"/>
</dbReference>
<comment type="cofactor">
    <cofactor evidence="1">
        <name>pyridoxal 5'-phosphate</name>
        <dbReference type="ChEBI" id="CHEBI:597326"/>
    </cofactor>
</comment>
<evidence type="ECO:0000256" key="8">
    <source>
        <dbReference type="ARBA" id="ARBA00023004"/>
    </source>
</evidence>
<evidence type="ECO:0000313" key="13">
    <source>
        <dbReference type="EMBL" id="GJD94660.1"/>
    </source>
</evidence>
<evidence type="ECO:0000256" key="9">
    <source>
        <dbReference type="ARBA" id="ARBA00023014"/>
    </source>
</evidence>
<dbReference type="InterPro" id="IPR058240">
    <property type="entry name" value="rSAM_sf"/>
</dbReference>
<dbReference type="InterPro" id="IPR022447">
    <property type="entry name" value="Lys_aminomutase-rel"/>
</dbReference>
<evidence type="ECO:0000256" key="3">
    <source>
        <dbReference type="ARBA" id="ARBA00008703"/>
    </source>
</evidence>
<evidence type="ECO:0000256" key="5">
    <source>
        <dbReference type="ARBA" id="ARBA00022691"/>
    </source>
</evidence>
<dbReference type="Pfam" id="PF04055">
    <property type="entry name" value="Radical_SAM"/>
    <property type="match status" value="1"/>
</dbReference>
<dbReference type="InterPro" id="IPR007197">
    <property type="entry name" value="rSAM"/>
</dbReference>
<dbReference type="NCBIfam" id="TIGR00238">
    <property type="entry name" value="KamA family radical SAM protein"/>
    <property type="match status" value="1"/>
</dbReference>
<dbReference type="InterPro" id="IPR025895">
    <property type="entry name" value="LAM_C_dom"/>
</dbReference>
<keyword evidence="14" id="KW-1185">Reference proteome</keyword>
<comment type="cofactor">
    <cofactor evidence="2">
        <name>[4Fe-4S] cluster</name>
        <dbReference type="ChEBI" id="CHEBI:49883"/>
    </cofactor>
</comment>
<dbReference type="InterPro" id="IPR013785">
    <property type="entry name" value="Aldolase_TIM"/>
</dbReference>
<reference evidence="13" key="2">
    <citation type="submission" date="2021-08" db="EMBL/GenBank/DDBJ databases">
        <authorList>
            <person name="Tani A."/>
            <person name="Ola A."/>
            <person name="Ogura Y."/>
            <person name="Katsura K."/>
            <person name="Hayashi T."/>
        </authorList>
    </citation>
    <scope>NUCLEOTIDE SEQUENCE</scope>
    <source>
        <strain evidence="13">DSM 19015</strain>
    </source>
</reference>
<protein>
    <submittedName>
        <fullName evidence="13">L-lysine 2,3-aminomutase</fullName>
    </submittedName>
</protein>
<dbReference type="Proteomes" id="UP001055125">
    <property type="component" value="Unassembled WGS sequence"/>
</dbReference>
<keyword evidence="8" id="KW-0408">Iron</keyword>
<dbReference type="SUPFAM" id="SSF102114">
    <property type="entry name" value="Radical SAM enzymes"/>
    <property type="match status" value="1"/>
</dbReference>
<evidence type="ECO:0000256" key="7">
    <source>
        <dbReference type="ARBA" id="ARBA00022898"/>
    </source>
</evidence>
<dbReference type="PIRSF" id="PIRSF004911">
    <property type="entry name" value="DUF160"/>
    <property type="match status" value="1"/>
</dbReference>
<dbReference type="NCBIfam" id="TIGR03822">
    <property type="entry name" value="AblA_like_2"/>
    <property type="match status" value="1"/>
</dbReference>
<dbReference type="RefSeq" id="WP_238243825.1">
    <property type="nucleotide sequence ID" value="NZ_BPQP01000027.1"/>
</dbReference>
<dbReference type="PROSITE" id="PS51918">
    <property type="entry name" value="RADICAL_SAM"/>
    <property type="match status" value="1"/>
</dbReference>
<name>A0ABQ4RWA2_9HYPH</name>
<reference evidence="13" key="1">
    <citation type="journal article" date="2021" name="Front. Microbiol.">
        <title>Comprehensive Comparative Genomics and Phenotyping of Methylobacterium Species.</title>
        <authorList>
            <person name="Alessa O."/>
            <person name="Ogura Y."/>
            <person name="Fujitani Y."/>
            <person name="Takami H."/>
            <person name="Hayashi T."/>
            <person name="Sahin N."/>
            <person name="Tani A."/>
        </authorList>
    </citation>
    <scope>NUCLEOTIDE SEQUENCE</scope>
    <source>
        <strain evidence="13">DSM 19015</strain>
    </source>
</reference>
<comment type="caution">
    <text evidence="13">The sequence shown here is derived from an EMBL/GenBank/DDBJ whole genome shotgun (WGS) entry which is preliminary data.</text>
</comment>
<keyword evidence="5" id="KW-0949">S-adenosyl-L-methionine</keyword>
<feature type="domain" description="Radical SAM core" evidence="12">
    <location>
        <begin position="88"/>
        <end position="311"/>
    </location>
</feature>
<dbReference type="InterPro" id="IPR003739">
    <property type="entry name" value="Lys_aminomutase/Glu_NH3_mut"/>
</dbReference>
<sequence length="361" mass="38470">MTRTLRSPADLARAGLIAPADLAPLEAVAARYAVAVTPDMAELIDAADPADPIARQFVPRAEELETGVDERADPIGDAAHAPLPGLVHRYPDRVLLKPLHVCPVYCRFCFRREVVGPDGLGTLSEAELDAALAYIAADSAIWEVIVTGGDPFALSPRRLGRIAEALAAIPHVRVLRLHTRVPVVEPDRVDAALVAALKAFQGAVFVALHANHPREFTPAARAAIARLVDAGIPVVSQSVLLAGVNDDAATLEALMRAFVENRVKPYYLHHGDLAPGTAHLRTGLREGRALMGALRGRLSGLAQPAYVLDIPGGHGKVSVGPDYLRETPEGWRVRDPAGTDHAYPPDADPDEPDACSSRSRS</sequence>